<protein>
    <recommendedName>
        <fullName evidence="3">Nucleoid associated protein NdpA</fullName>
    </recommendedName>
</protein>
<dbReference type="OrthoDB" id="9153118at2"/>
<name>A0A239JHT1_EKHLU</name>
<evidence type="ECO:0008006" key="3">
    <source>
        <dbReference type="Google" id="ProtNLM"/>
    </source>
</evidence>
<evidence type="ECO:0000313" key="1">
    <source>
        <dbReference type="EMBL" id="SNT04284.1"/>
    </source>
</evidence>
<organism evidence="1 2">
    <name type="scientific">Ekhidna lutea</name>
    <dbReference type="NCBI Taxonomy" id="447679"/>
    <lineage>
        <taxon>Bacteria</taxon>
        <taxon>Pseudomonadati</taxon>
        <taxon>Bacteroidota</taxon>
        <taxon>Cytophagia</taxon>
        <taxon>Cytophagales</taxon>
        <taxon>Reichenbachiellaceae</taxon>
        <taxon>Ekhidna</taxon>
    </lineage>
</organism>
<keyword evidence="2" id="KW-1185">Reference proteome</keyword>
<dbReference type="AlphaFoldDB" id="A0A239JHT1"/>
<proteinExistence type="predicted"/>
<evidence type="ECO:0000313" key="2">
    <source>
        <dbReference type="Proteomes" id="UP000198393"/>
    </source>
</evidence>
<dbReference type="Proteomes" id="UP000198393">
    <property type="component" value="Unassembled WGS sequence"/>
</dbReference>
<sequence>MIEYKGASIQELFFKKIKEETDEHHLNQTEFSPSEEEILKNIFLKPFSETINTYQFKHDVDLELNVLFQLSRKVHEGNQLSDTQEGIVTHLRNSSRHPNIKEGDLFIVRFSDIMFGGEPVDGLGIFKVEKKDAFIETPDWTKEPTLLFKEGIGEKKLDKACLILFTPEPFTILAYDNNSSEAVYWKNDFISLDFKKDHVNDTNHFLQMTKSYITDQMPEEFEVSKTDQIDLLNKSIKYFKGAEDFDKGEFELSVFGQEEQAINSFRFFDKQYQDDMDLELSENFKIAANSVKKQARIFKSVLKLDKNFHIYIHGNRKLIERGEDSDGRKYYKIYYDNES</sequence>
<reference evidence="1 2" key="1">
    <citation type="submission" date="2017-06" db="EMBL/GenBank/DDBJ databases">
        <authorList>
            <person name="Kim H.J."/>
            <person name="Triplett B.A."/>
        </authorList>
    </citation>
    <scope>NUCLEOTIDE SEQUENCE [LARGE SCALE GENOMIC DNA]</scope>
    <source>
        <strain evidence="1 2">DSM 19307</strain>
    </source>
</reference>
<accession>A0A239JHT1</accession>
<gene>
    <name evidence="1" type="ORF">SAMN05421640_2132</name>
</gene>
<dbReference type="RefSeq" id="WP_089356843.1">
    <property type="nucleotide sequence ID" value="NZ_FZPD01000003.1"/>
</dbReference>
<dbReference type="EMBL" id="FZPD01000003">
    <property type="protein sequence ID" value="SNT04284.1"/>
    <property type="molecule type" value="Genomic_DNA"/>
</dbReference>